<evidence type="ECO:0000256" key="1">
    <source>
        <dbReference type="SAM" id="MobiDB-lite"/>
    </source>
</evidence>
<protein>
    <recommendedName>
        <fullName evidence="4">DUF3108 domain-containing protein</fullName>
    </recommendedName>
</protein>
<gene>
    <name evidence="2" type="ORF">L9S41_14135</name>
</gene>
<keyword evidence="3" id="KW-1185">Reference proteome</keyword>
<evidence type="ECO:0000313" key="2">
    <source>
        <dbReference type="EMBL" id="UWZ78808.1"/>
    </source>
</evidence>
<accession>A0ABY5ZI37</accession>
<dbReference type="RefSeq" id="WP_260747168.1">
    <property type="nucleotide sequence ID" value="NZ_CP092109.1"/>
</dbReference>
<dbReference type="Proteomes" id="UP001060414">
    <property type="component" value="Chromosome"/>
</dbReference>
<name>A0ABY5ZI37_9BACT</name>
<evidence type="ECO:0008006" key="4">
    <source>
        <dbReference type="Google" id="ProtNLM"/>
    </source>
</evidence>
<dbReference type="EMBL" id="CP092109">
    <property type="protein sequence ID" value="UWZ78808.1"/>
    <property type="molecule type" value="Genomic_DNA"/>
</dbReference>
<feature type="region of interest" description="Disordered" evidence="1">
    <location>
        <begin position="217"/>
        <end position="241"/>
    </location>
</feature>
<proteinExistence type="predicted"/>
<sequence>MSTRLAPLFIVLLWLLISTWESLAESYCYEEIQGQERRYFFWHLETGDVRQLRTLDADEEHRNLFGDETWEVRSWFLRSLRDDTDLEVHRDGKALDFRGRFQGRTLERSVHIDEIPWYQALSVGLRSLQSSDDSRLEFWMVRPDNLDVRRMRAEKQEITWIELGDERHWAQRFRITAAGVPARIWHGDYWLREDDGVFLRFVSRSILSGTGSSRVELIGSPCPPPKGHLSEEKNNRTLTRR</sequence>
<organism evidence="2 3">
    <name type="scientific">Geoalkalibacter halelectricus</name>
    <dbReference type="NCBI Taxonomy" id="2847045"/>
    <lineage>
        <taxon>Bacteria</taxon>
        <taxon>Pseudomonadati</taxon>
        <taxon>Thermodesulfobacteriota</taxon>
        <taxon>Desulfuromonadia</taxon>
        <taxon>Desulfuromonadales</taxon>
        <taxon>Geoalkalibacteraceae</taxon>
        <taxon>Geoalkalibacter</taxon>
    </lineage>
</organism>
<evidence type="ECO:0000313" key="3">
    <source>
        <dbReference type="Proteomes" id="UP001060414"/>
    </source>
</evidence>
<reference evidence="2" key="1">
    <citation type="journal article" date="2022" name="Environ. Microbiol.">
        <title>Geoalkalibacter halelectricus SAP #1 sp. nov. possessing extracellular electron transfer and mineral#reducing capabilities from a haloalkaline environment.</title>
        <authorList>
            <person name="Yadav S."/>
            <person name="Singh R."/>
            <person name="Sundharam S.S."/>
            <person name="Chaudhary S."/>
            <person name="Krishnamurthi S."/>
            <person name="Patil S.A."/>
        </authorList>
    </citation>
    <scope>NUCLEOTIDE SEQUENCE</scope>
    <source>
        <strain evidence="2">SAP-1</strain>
    </source>
</reference>